<reference evidence="1 2" key="1">
    <citation type="submission" date="2018-08" db="EMBL/GenBank/DDBJ databases">
        <title>Sequencing the genomes of 1000 actinobacteria strains.</title>
        <authorList>
            <person name="Klenk H.-P."/>
        </authorList>
    </citation>
    <scope>NUCLEOTIDE SEQUENCE [LARGE SCALE GENOMIC DNA]</scope>
    <source>
        <strain evidence="1 2">DSM 43927</strain>
    </source>
</reference>
<proteinExistence type="predicted"/>
<dbReference type="EMBL" id="QTTT01000001">
    <property type="protein sequence ID" value="REE94876.1"/>
    <property type="molecule type" value="Genomic_DNA"/>
</dbReference>
<comment type="caution">
    <text evidence="1">The sequence shown here is derived from an EMBL/GenBank/DDBJ whole genome shotgun (WGS) entry which is preliminary data.</text>
</comment>
<organism evidence="1 2">
    <name type="scientific">Thermomonospora umbrina</name>
    <dbReference type="NCBI Taxonomy" id="111806"/>
    <lineage>
        <taxon>Bacteria</taxon>
        <taxon>Bacillati</taxon>
        <taxon>Actinomycetota</taxon>
        <taxon>Actinomycetes</taxon>
        <taxon>Streptosporangiales</taxon>
        <taxon>Thermomonosporaceae</taxon>
        <taxon>Thermomonospora</taxon>
    </lineage>
</organism>
<evidence type="ECO:0000313" key="1">
    <source>
        <dbReference type="EMBL" id="REE94876.1"/>
    </source>
</evidence>
<evidence type="ECO:0000313" key="2">
    <source>
        <dbReference type="Proteomes" id="UP000256661"/>
    </source>
</evidence>
<accession>A0A3D9SG40</accession>
<protein>
    <submittedName>
        <fullName evidence="1">Uncharacterized protein</fullName>
    </submittedName>
</protein>
<dbReference type="OrthoDB" id="4106525at2"/>
<dbReference type="Proteomes" id="UP000256661">
    <property type="component" value="Unassembled WGS sequence"/>
</dbReference>
<name>A0A3D9SG40_9ACTN</name>
<keyword evidence="2" id="KW-1185">Reference proteome</keyword>
<gene>
    <name evidence="1" type="ORF">DFJ69_0245</name>
</gene>
<dbReference type="RefSeq" id="WP_116020763.1">
    <property type="nucleotide sequence ID" value="NZ_QTTT01000001.1"/>
</dbReference>
<sequence>MAVGQVRKIAHRTLDGTLITLAGPLDLARPYSSVLRLSFVRRLHELTAVDRAFGDDWARSVGVQRLTEEFRLQGGRLRVGESRIRDESLRDFPEHRHKTITERVLAAVWEGRRHSVCAHLYHAEPADAIRLFDALRITEHPEGIALAPRRGRGAAVAETATIAKDVPGLGLLEVAPLNRETSRRLPRWNGTRLATGELFRDTHDDGGTYFVMATPSAVVTVLPDEAEVRAAPTRLNGLTVRATG</sequence>
<dbReference type="AlphaFoldDB" id="A0A3D9SG40"/>